<dbReference type="InterPro" id="IPR001753">
    <property type="entry name" value="Enoyl-CoA_hydra/iso"/>
</dbReference>
<organism evidence="2">
    <name type="scientific">Salinispirillum sp. LH 10-3-1</name>
    <dbReference type="NCBI Taxonomy" id="2952525"/>
    <lineage>
        <taxon>Bacteria</taxon>
        <taxon>Pseudomonadati</taxon>
        <taxon>Pseudomonadota</taxon>
        <taxon>Gammaproteobacteria</taxon>
        <taxon>Oceanospirillales</taxon>
        <taxon>Saccharospirillaceae</taxon>
        <taxon>Salinispirillum</taxon>
    </lineage>
</organism>
<dbReference type="Gene3D" id="3.90.226.10">
    <property type="entry name" value="2-enoyl-CoA Hydratase, Chain A, domain 1"/>
    <property type="match status" value="1"/>
</dbReference>
<dbReference type="AlphaFoldDB" id="A0AB38YJE4"/>
<dbReference type="CDD" id="cd06558">
    <property type="entry name" value="crotonase-like"/>
    <property type="match status" value="1"/>
</dbReference>
<dbReference type="EMBL" id="CP101717">
    <property type="protein sequence ID" value="WLD59305.1"/>
    <property type="molecule type" value="Genomic_DNA"/>
</dbReference>
<dbReference type="RefSeq" id="WP_304996596.1">
    <property type="nucleotide sequence ID" value="NZ_CP101717.1"/>
</dbReference>
<name>A0AB38YJE4_9GAMM</name>
<protein>
    <submittedName>
        <fullName evidence="2">Enoyl-CoA hydratase/isomerase family protein</fullName>
    </submittedName>
</protein>
<sequence>MTNLVRITYETMPCLQGQCTVATLTLNRPERANALVPELVHQLLHALEDVRDQTPDVLVLQAAGKTFSTGGDVTAFYQQPNAVRAEYASALVGSLHDAILALTQLPCPTVAKVHGLVTGGSLGLVLACDVVIGTWEAQFAPWYARVGFAPDGGWTALLPERIGRTRSLDLLLTNRTLAAEEAHHLGLLTYLVSATELTEATHEVVQQITTGYRSSHRHTLTLMRPEPIQLAAKLRAEQHLFCQQIMTPDADHGMAAFLTT</sequence>
<accession>A0AB38YJE4</accession>
<dbReference type="SUPFAM" id="SSF52096">
    <property type="entry name" value="ClpP/crotonase"/>
    <property type="match status" value="1"/>
</dbReference>
<reference evidence="2" key="1">
    <citation type="submission" date="2022-07" db="EMBL/GenBank/DDBJ databases">
        <title>Complete genome sequence of Salinispirillum sp. LH10-3-1 capable of multiple carbohydrate inversion isolated from a soda lake.</title>
        <authorList>
            <person name="Liu J."/>
            <person name="Zhai Y."/>
            <person name="Zhang H."/>
            <person name="Yang H."/>
            <person name="Qu J."/>
            <person name="Li J."/>
        </authorList>
    </citation>
    <scope>NUCLEOTIDE SEQUENCE</scope>
    <source>
        <strain evidence="2">LH 10-3-1</strain>
    </source>
</reference>
<dbReference type="PANTHER" id="PTHR42964">
    <property type="entry name" value="ENOYL-COA HYDRATASE"/>
    <property type="match status" value="1"/>
</dbReference>
<comment type="similarity">
    <text evidence="1">Belongs to the enoyl-CoA hydratase/isomerase family.</text>
</comment>
<dbReference type="InterPro" id="IPR029045">
    <property type="entry name" value="ClpP/crotonase-like_dom_sf"/>
</dbReference>
<dbReference type="GO" id="GO:0003824">
    <property type="term" value="F:catalytic activity"/>
    <property type="evidence" value="ECO:0007669"/>
    <property type="project" value="UniProtKB-ARBA"/>
</dbReference>
<evidence type="ECO:0000256" key="1">
    <source>
        <dbReference type="ARBA" id="ARBA00005254"/>
    </source>
</evidence>
<dbReference type="Pfam" id="PF00378">
    <property type="entry name" value="ECH_1"/>
    <property type="match status" value="1"/>
</dbReference>
<dbReference type="InterPro" id="IPR051683">
    <property type="entry name" value="Enoyl-CoA_Hydratase/Isomerase"/>
</dbReference>
<gene>
    <name evidence="2" type="ORF">NFC81_05865</name>
</gene>
<evidence type="ECO:0000313" key="2">
    <source>
        <dbReference type="EMBL" id="WLD59305.1"/>
    </source>
</evidence>
<dbReference type="PANTHER" id="PTHR42964:SF1">
    <property type="entry name" value="POLYKETIDE BIOSYNTHESIS ENOYL-COA HYDRATASE PKSH-RELATED"/>
    <property type="match status" value="1"/>
</dbReference>
<proteinExistence type="inferred from homology"/>